<dbReference type="EMBL" id="JBHUMA010000004">
    <property type="protein sequence ID" value="MFD2598331.1"/>
    <property type="molecule type" value="Genomic_DNA"/>
</dbReference>
<reference evidence="2" key="1">
    <citation type="journal article" date="2019" name="Int. J. Syst. Evol. Microbiol.">
        <title>The Global Catalogue of Microorganisms (GCM) 10K type strain sequencing project: providing services to taxonomists for standard genome sequencing and annotation.</title>
        <authorList>
            <consortium name="The Broad Institute Genomics Platform"/>
            <consortium name="The Broad Institute Genome Sequencing Center for Infectious Disease"/>
            <person name="Wu L."/>
            <person name="Ma J."/>
        </authorList>
    </citation>
    <scope>NUCLEOTIDE SEQUENCE [LARGE SCALE GENOMIC DNA]</scope>
    <source>
        <strain evidence="2">KCTC 42248</strain>
    </source>
</reference>
<evidence type="ECO:0000313" key="2">
    <source>
        <dbReference type="Proteomes" id="UP001597393"/>
    </source>
</evidence>
<protein>
    <submittedName>
        <fullName evidence="1">Uncharacterized protein</fullName>
    </submittedName>
</protein>
<keyword evidence="2" id="KW-1185">Reference proteome</keyword>
<dbReference type="Proteomes" id="UP001597393">
    <property type="component" value="Unassembled WGS sequence"/>
</dbReference>
<name>A0ABW5NI04_9SPHI</name>
<evidence type="ECO:0000313" key="1">
    <source>
        <dbReference type="EMBL" id="MFD2598331.1"/>
    </source>
</evidence>
<gene>
    <name evidence="1" type="ORF">ACFSQ3_05145</name>
</gene>
<accession>A0ABW5NI04</accession>
<comment type="caution">
    <text evidence="1">The sequence shown here is derived from an EMBL/GenBank/DDBJ whole genome shotgun (WGS) entry which is preliminary data.</text>
</comment>
<sequence length="58" mass="6620">MRNELCTYVPPILHVCYVEIEHPIAASSATVSPSNDMANQPTITEWEIRAEHYESFDL</sequence>
<proteinExistence type="predicted"/>
<organism evidence="1 2">
    <name type="scientific">Sphingobacterium corticis</name>
    <dbReference type="NCBI Taxonomy" id="1812823"/>
    <lineage>
        <taxon>Bacteria</taxon>
        <taxon>Pseudomonadati</taxon>
        <taxon>Bacteroidota</taxon>
        <taxon>Sphingobacteriia</taxon>
        <taxon>Sphingobacteriales</taxon>
        <taxon>Sphingobacteriaceae</taxon>
        <taxon>Sphingobacterium</taxon>
    </lineage>
</organism>
<dbReference type="RefSeq" id="WP_380868139.1">
    <property type="nucleotide sequence ID" value="NZ_JBHUMA010000004.1"/>
</dbReference>